<accession>A0ACD3Q640</accession>
<organism evidence="1 2">
    <name type="scientific">Larimichthys crocea</name>
    <name type="common">Large yellow croaker</name>
    <name type="synonym">Pseudosciaena crocea</name>
    <dbReference type="NCBI Taxonomy" id="215358"/>
    <lineage>
        <taxon>Eukaryota</taxon>
        <taxon>Metazoa</taxon>
        <taxon>Chordata</taxon>
        <taxon>Craniata</taxon>
        <taxon>Vertebrata</taxon>
        <taxon>Euteleostomi</taxon>
        <taxon>Actinopterygii</taxon>
        <taxon>Neopterygii</taxon>
        <taxon>Teleostei</taxon>
        <taxon>Neoteleostei</taxon>
        <taxon>Acanthomorphata</taxon>
        <taxon>Eupercaria</taxon>
        <taxon>Sciaenidae</taxon>
        <taxon>Larimichthys</taxon>
    </lineage>
</organism>
<evidence type="ECO:0000313" key="1">
    <source>
        <dbReference type="EMBL" id="TMS02665.1"/>
    </source>
</evidence>
<name>A0ACD3Q640_LARCR</name>
<dbReference type="EMBL" id="CM011696">
    <property type="protein sequence ID" value="TMS02665.1"/>
    <property type="molecule type" value="Genomic_DNA"/>
</dbReference>
<keyword evidence="2" id="KW-1185">Reference proteome</keyword>
<comment type="caution">
    <text evidence="1">The sequence shown here is derived from an EMBL/GenBank/DDBJ whole genome shotgun (WGS) entry which is preliminary data.</text>
</comment>
<evidence type="ECO:0000313" key="2">
    <source>
        <dbReference type="Proteomes" id="UP000793456"/>
    </source>
</evidence>
<protein>
    <submittedName>
        <fullName evidence="1">Uncharacterized protein</fullName>
    </submittedName>
</protein>
<gene>
    <name evidence="1" type="ORF">E3U43_020645</name>
</gene>
<dbReference type="Proteomes" id="UP000793456">
    <property type="component" value="Chromosome XXIII"/>
</dbReference>
<sequence>MRSEGRDIDIGVMMDRWTLQMGYPVVTISKNQSEQLPTSYITVSQEHFLYGQEVRNNNSLQWQVPLTVAVGNASSVCSQSLIWINNRTVRSVSLFNGTDDESASHRYVRCDGLSVSSGQIYFRVVIVRSADRIQEPLLYWQSQPYVQRQMNTGDVVLARCASYFLKNKDGDGDRHFFFFFFYFCLDTRRCHDDASHWYEVRRDGGSLKPADE</sequence>
<reference evidence="1" key="1">
    <citation type="submission" date="2018-11" db="EMBL/GenBank/DDBJ databases">
        <title>The sequence and de novo assembly of Larimichthys crocea genome using PacBio and Hi-C technologies.</title>
        <authorList>
            <person name="Xu P."/>
            <person name="Chen B."/>
            <person name="Zhou Z."/>
            <person name="Ke Q."/>
            <person name="Wu Y."/>
            <person name="Bai H."/>
            <person name="Pu F."/>
        </authorList>
    </citation>
    <scope>NUCLEOTIDE SEQUENCE</scope>
    <source>
        <tissue evidence="1">Muscle</tissue>
    </source>
</reference>
<proteinExistence type="predicted"/>